<name>A0A4Y2EIL1_ARAVE</name>
<sequence length="103" mass="11786">MEFSRTFKRIYFPNRDIEKRVPFSGIIDLSPRSPNRRNGLQGQGPKPGHPILTPVKLSSQTDISEAGKRHYIFATLYTKEKVTQLPHCRISQTTGTRSLKFGR</sequence>
<organism evidence="2 3">
    <name type="scientific">Araneus ventricosus</name>
    <name type="common">Orbweaver spider</name>
    <name type="synonym">Epeira ventricosa</name>
    <dbReference type="NCBI Taxonomy" id="182803"/>
    <lineage>
        <taxon>Eukaryota</taxon>
        <taxon>Metazoa</taxon>
        <taxon>Ecdysozoa</taxon>
        <taxon>Arthropoda</taxon>
        <taxon>Chelicerata</taxon>
        <taxon>Arachnida</taxon>
        <taxon>Araneae</taxon>
        <taxon>Araneomorphae</taxon>
        <taxon>Entelegynae</taxon>
        <taxon>Araneoidea</taxon>
        <taxon>Araneidae</taxon>
        <taxon>Araneus</taxon>
    </lineage>
</organism>
<comment type="caution">
    <text evidence="2">The sequence shown here is derived from an EMBL/GenBank/DDBJ whole genome shotgun (WGS) entry which is preliminary data.</text>
</comment>
<dbReference type="AlphaFoldDB" id="A0A4Y2EIL1"/>
<dbReference type="Proteomes" id="UP000499080">
    <property type="component" value="Unassembled WGS sequence"/>
</dbReference>
<gene>
    <name evidence="2" type="ORF">AVEN_176599_1</name>
</gene>
<evidence type="ECO:0000313" key="2">
    <source>
        <dbReference type="EMBL" id="GBM28106.1"/>
    </source>
</evidence>
<evidence type="ECO:0000313" key="3">
    <source>
        <dbReference type="Proteomes" id="UP000499080"/>
    </source>
</evidence>
<reference evidence="2 3" key="1">
    <citation type="journal article" date="2019" name="Sci. Rep.">
        <title>Orb-weaving spider Araneus ventricosus genome elucidates the spidroin gene catalogue.</title>
        <authorList>
            <person name="Kono N."/>
            <person name="Nakamura H."/>
            <person name="Ohtoshi R."/>
            <person name="Moran D.A.P."/>
            <person name="Shinohara A."/>
            <person name="Yoshida Y."/>
            <person name="Fujiwara M."/>
            <person name="Mori M."/>
            <person name="Tomita M."/>
            <person name="Arakawa K."/>
        </authorList>
    </citation>
    <scope>NUCLEOTIDE SEQUENCE [LARGE SCALE GENOMIC DNA]</scope>
</reference>
<evidence type="ECO:0000256" key="1">
    <source>
        <dbReference type="SAM" id="MobiDB-lite"/>
    </source>
</evidence>
<dbReference type="EMBL" id="BGPR01000603">
    <property type="protein sequence ID" value="GBM28106.1"/>
    <property type="molecule type" value="Genomic_DNA"/>
</dbReference>
<proteinExistence type="predicted"/>
<feature type="region of interest" description="Disordered" evidence="1">
    <location>
        <begin position="27"/>
        <end position="54"/>
    </location>
</feature>
<keyword evidence="3" id="KW-1185">Reference proteome</keyword>
<accession>A0A4Y2EIL1</accession>
<protein>
    <submittedName>
        <fullName evidence="2">Uncharacterized protein</fullName>
    </submittedName>
</protein>